<sequence>MDIRLVEGSLFIDDLRSYLGRLSAMASEHDVVIQGINADRIAGKEHVDSAIKKAMRSMDNGTNVAKDIGVEIMRYASGKRQIGEAFSIGLTEGRMNVLFIVIGDTVSAESAVEGLSGSIEPASVLDYSDSKKDAIVSQFCITGDELDAVGDEKIPELVLERVALVDVLK</sequence>
<dbReference type="Proteomes" id="UP000029859">
    <property type="component" value="Unassembled WGS sequence"/>
</dbReference>
<dbReference type="Gene3D" id="3.30.2380.10">
    <property type="entry name" value="CGI121/TPRKB"/>
    <property type="match status" value="1"/>
</dbReference>
<evidence type="ECO:0000313" key="2">
    <source>
        <dbReference type="EMBL" id="KGK98142.1"/>
    </source>
</evidence>
<comment type="similarity">
    <text evidence="1">Belongs to the CGI121/TPRKB family.</text>
</comment>
<dbReference type="InterPro" id="IPR036504">
    <property type="entry name" value="CGI121/TPRKB_sf"/>
</dbReference>
<evidence type="ECO:0000313" key="3">
    <source>
        <dbReference type="Proteomes" id="UP000029859"/>
    </source>
</evidence>
<gene>
    <name evidence="2" type="ORF">LI82_10480</name>
</gene>
<dbReference type="NCBIfam" id="NF011465">
    <property type="entry name" value="PRK14886.1-1"/>
    <property type="match status" value="1"/>
</dbReference>
<proteinExistence type="inferred from homology"/>
<name>A0A099SZ43_METMT</name>
<dbReference type="AlphaFoldDB" id="A0A099SZ43"/>
<protein>
    <recommendedName>
        <fullName evidence="4">KEOPS complex Cgi121-like subunit</fullName>
    </recommendedName>
</protein>
<keyword evidence="3" id="KW-1185">Reference proteome</keyword>
<comment type="caution">
    <text evidence="2">The sequence shown here is derived from an EMBL/GenBank/DDBJ whole genome shotgun (WGS) entry which is preliminary data.</text>
</comment>
<dbReference type="Pfam" id="PF08617">
    <property type="entry name" value="CGI-121"/>
    <property type="match status" value="1"/>
</dbReference>
<dbReference type="OrthoDB" id="69587at2157"/>
<accession>A0A099SZ43</accession>
<organism evidence="2 3">
    <name type="scientific">Methanococcoides methylutens</name>
    <dbReference type="NCBI Taxonomy" id="2226"/>
    <lineage>
        <taxon>Archaea</taxon>
        <taxon>Methanobacteriati</taxon>
        <taxon>Methanobacteriota</taxon>
        <taxon>Stenosarchaea group</taxon>
        <taxon>Methanomicrobia</taxon>
        <taxon>Methanosarcinales</taxon>
        <taxon>Methanosarcinaceae</taxon>
        <taxon>Methanococcoides</taxon>
    </lineage>
</organism>
<reference evidence="2 3" key="1">
    <citation type="submission" date="2014-09" db="EMBL/GenBank/DDBJ databases">
        <title>Draft genome sequence of an obligately methylotrophic methanogen, Methanococcoides methylutens, isolated from marine sediment.</title>
        <authorList>
            <person name="Guan Y."/>
            <person name="Ngugi D.K."/>
            <person name="Blom J."/>
            <person name="Ali S."/>
            <person name="Ferry J.G."/>
            <person name="Stingl U."/>
        </authorList>
    </citation>
    <scope>NUCLEOTIDE SEQUENCE [LARGE SCALE GENOMIC DNA]</scope>
    <source>
        <strain evidence="2 3">DSM 2657</strain>
    </source>
</reference>
<dbReference type="EMBL" id="JRHO01000014">
    <property type="protein sequence ID" value="KGK98142.1"/>
    <property type="molecule type" value="Genomic_DNA"/>
</dbReference>
<dbReference type="InterPro" id="IPR013926">
    <property type="entry name" value="CGI121/TPRKB"/>
</dbReference>
<dbReference type="InterPro" id="IPR016799">
    <property type="entry name" value="UCP022062"/>
</dbReference>
<evidence type="ECO:0008006" key="4">
    <source>
        <dbReference type="Google" id="ProtNLM"/>
    </source>
</evidence>
<dbReference type="SUPFAM" id="SSF143870">
    <property type="entry name" value="PF0523-like"/>
    <property type="match status" value="1"/>
</dbReference>
<dbReference type="PIRSF" id="PIRSF022062">
    <property type="entry name" value="UCP022062"/>
    <property type="match status" value="1"/>
</dbReference>
<evidence type="ECO:0000256" key="1">
    <source>
        <dbReference type="ARBA" id="ARBA00005546"/>
    </source>
</evidence>
<dbReference type="RefSeq" id="WP_048195426.1">
    <property type="nucleotide sequence ID" value="NZ_CAAGSM010000001.1"/>
</dbReference>